<accession>A0ABS5A1M1</accession>
<evidence type="ECO:0000313" key="1">
    <source>
        <dbReference type="EMBL" id="MBP2455661.1"/>
    </source>
</evidence>
<dbReference type="RefSeq" id="WP_209922454.1">
    <property type="nucleotide sequence ID" value="NZ_JAGIOP010000002.1"/>
</dbReference>
<gene>
    <name evidence="1" type="ORF">JOF57_005574</name>
</gene>
<proteinExistence type="predicted"/>
<sequence>MGVKWLDAPEGHDYDAAADYLSLIAESAAVTGTVAALRAAEVVYRKAKDILRAAELPLLPETNAHVRDDLSKISAGKRLSPILLVRGQVTGRVALQIADGYHRVCASYVTDENTPIPCQLVSWQA</sequence>
<dbReference type="Proteomes" id="UP000694460">
    <property type="component" value="Unassembled WGS sequence"/>
</dbReference>
<keyword evidence="2" id="KW-1185">Reference proteome</keyword>
<reference evidence="1 2" key="1">
    <citation type="submission" date="2021-03" db="EMBL/GenBank/DDBJ databases">
        <title>Sequencing the genomes of 1000 actinobacteria strains.</title>
        <authorList>
            <person name="Klenk H.-P."/>
        </authorList>
    </citation>
    <scope>NUCLEOTIDE SEQUENCE [LARGE SCALE GENOMIC DNA]</scope>
    <source>
        <strain evidence="1 2">DSM 46713</strain>
    </source>
</reference>
<organism evidence="1 2">
    <name type="scientific">Mycolicibacterium lutetiense</name>
    <dbReference type="NCBI Taxonomy" id="1641992"/>
    <lineage>
        <taxon>Bacteria</taxon>
        <taxon>Bacillati</taxon>
        <taxon>Actinomycetota</taxon>
        <taxon>Actinomycetes</taxon>
        <taxon>Mycobacteriales</taxon>
        <taxon>Mycobacteriaceae</taxon>
        <taxon>Mycolicibacterium</taxon>
    </lineage>
</organism>
<name>A0ABS5A1M1_9MYCO</name>
<comment type="caution">
    <text evidence="1">The sequence shown here is derived from an EMBL/GenBank/DDBJ whole genome shotgun (WGS) entry which is preliminary data.</text>
</comment>
<dbReference type="EMBL" id="JAGIOP010000002">
    <property type="protein sequence ID" value="MBP2455661.1"/>
    <property type="molecule type" value="Genomic_DNA"/>
</dbReference>
<evidence type="ECO:0000313" key="2">
    <source>
        <dbReference type="Proteomes" id="UP000694460"/>
    </source>
</evidence>
<evidence type="ECO:0008006" key="3">
    <source>
        <dbReference type="Google" id="ProtNLM"/>
    </source>
</evidence>
<protein>
    <recommendedName>
        <fullName evidence="3">ParB/Sulfiredoxin domain-containing protein</fullName>
    </recommendedName>
</protein>